<accession>A0ACC2H2I3</accession>
<sequence length="212" mass="24098">MLFCPNCETARDRVKWLLSAPWEYVLAQYEFMIVFASYQRNVLFYANADRGRLRNLYSRLVSFSPARILTIDTLSSVYNKRGLGKNEQCDSLDVPRELSKVITLAIGNCVPVKFVHKCISSCTWKGYDDMVIAAFASAESVRCGALKYMAIVKESTRDRRSLHIIVSAAVTGWMLKLFNSKCTCCTWPQVVDMISCFVPDTETTLTIQDERV</sequence>
<protein>
    <submittedName>
        <fullName evidence="1">Uncharacterized protein</fullName>
    </submittedName>
</protein>
<gene>
    <name evidence="1" type="ORF">DPEC_G00069180</name>
</gene>
<reference evidence="1" key="1">
    <citation type="submission" date="2021-05" db="EMBL/GenBank/DDBJ databases">
        <authorList>
            <person name="Pan Q."/>
            <person name="Jouanno E."/>
            <person name="Zahm M."/>
            <person name="Klopp C."/>
            <person name="Cabau C."/>
            <person name="Louis A."/>
            <person name="Berthelot C."/>
            <person name="Parey E."/>
            <person name="Roest Crollius H."/>
            <person name="Montfort J."/>
            <person name="Robinson-Rechavi M."/>
            <person name="Bouchez O."/>
            <person name="Lampietro C."/>
            <person name="Lopez Roques C."/>
            <person name="Donnadieu C."/>
            <person name="Postlethwait J."/>
            <person name="Bobe J."/>
            <person name="Dillon D."/>
            <person name="Chandos A."/>
            <person name="von Hippel F."/>
            <person name="Guiguen Y."/>
        </authorList>
    </citation>
    <scope>NUCLEOTIDE SEQUENCE</scope>
    <source>
        <strain evidence="1">YG-Jan2019</strain>
    </source>
</reference>
<evidence type="ECO:0000313" key="1">
    <source>
        <dbReference type="EMBL" id="KAJ8009921.1"/>
    </source>
</evidence>
<proteinExistence type="predicted"/>
<evidence type="ECO:0000313" key="2">
    <source>
        <dbReference type="Proteomes" id="UP001157502"/>
    </source>
</evidence>
<comment type="caution">
    <text evidence="1">The sequence shown here is derived from an EMBL/GenBank/DDBJ whole genome shotgun (WGS) entry which is preliminary data.</text>
</comment>
<organism evidence="1 2">
    <name type="scientific">Dallia pectoralis</name>
    <name type="common">Alaska blackfish</name>
    <dbReference type="NCBI Taxonomy" id="75939"/>
    <lineage>
        <taxon>Eukaryota</taxon>
        <taxon>Metazoa</taxon>
        <taxon>Chordata</taxon>
        <taxon>Craniata</taxon>
        <taxon>Vertebrata</taxon>
        <taxon>Euteleostomi</taxon>
        <taxon>Actinopterygii</taxon>
        <taxon>Neopterygii</taxon>
        <taxon>Teleostei</taxon>
        <taxon>Protacanthopterygii</taxon>
        <taxon>Esociformes</taxon>
        <taxon>Umbridae</taxon>
        <taxon>Dallia</taxon>
    </lineage>
</organism>
<keyword evidence="2" id="KW-1185">Reference proteome</keyword>
<name>A0ACC2H2I3_DALPE</name>
<dbReference type="Proteomes" id="UP001157502">
    <property type="component" value="Chromosome 6"/>
</dbReference>
<dbReference type="EMBL" id="CM055733">
    <property type="protein sequence ID" value="KAJ8009921.1"/>
    <property type="molecule type" value="Genomic_DNA"/>
</dbReference>